<feature type="region of interest" description="Disordered" evidence="1">
    <location>
        <begin position="141"/>
        <end position="180"/>
    </location>
</feature>
<dbReference type="RefSeq" id="WP_163964569.1">
    <property type="nucleotide sequence ID" value="NZ_JAAGNX010000002.1"/>
</dbReference>
<evidence type="ECO:0000256" key="2">
    <source>
        <dbReference type="SAM" id="Phobius"/>
    </source>
</evidence>
<organism evidence="3 4">
    <name type="scientific">Oceanipulchritudo coccoides</name>
    <dbReference type="NCBI Taxonomy" id="2706888"/>
    <lineage>
        <taxon>Bacteria</taxon>
        <taxon>Pseudomonadati</taxon>
        <taxon>Verrucomicrobiota</taxon>
        <taxon>Opitutia</taxon>
        <taxon>Puniceicoccales</taxon>
        <taxon>Oceanipulchritudinaceae</taxon>
        <taxon>Oceanipulchritudo</taxon>
    </lineage>
</organism>
<evidence type="ECO:0000313" key="4">
    <source>
        <dbReference type="Proteomes" id="UP000478417"/>
    </source>
</evidence>
<comment type="caution">
    <text evidence="3">The sequence shown here is derived from an EMBL/GenBank/DDBJ whole genome shotgun (WGS) entry which is preliminary data.</text>
</comment>
<protein>
    <recommendedName>
        <fullName evidence="5">Alkaline shock response membrane anchor protein AmaP</fullName>
    </recommendedName>
</protein>
<sequence>MKTTIESLEHLLRVPYLYYAAVAVVLLVALYLFRSYRRANQGIVPFKTQGGTIEIAPQTLRSVMQNAANSVEGIDKAACRHFMKGRNVGVKVAVHLRANHRLKDVETMIKQRIRATLLDQFGMETVDPIHIRVTRIVGDPVASVPKDSDSMEALPGDEFEDETIPRDSEDDRPYSDDTRL</sequence>
<feature type="transmembrane region" description="Helical" evidence="2">
    <location>
        <begin position="16"/>
        <end position="33"/>
    </location>
</feature>
<dbReference type="AlphaFoldDB" id="A0A6B2M3Z3"/>
<dbReference type="EMBL" id="JAAGNX010000002">
    <property type="protein sequence ID" value="NDV62545.1"/>
    <property type="molecule type" value="Genomic_DNA"/>
</dbReference>
<name>A0A6B2M3Z3_9BACT</name>
<feature type="compositionally biased region" description="Basic and acidic residues" evidence="1">
    <location>
        <begin position="163"/>
        <end position="180"/>
    </location>
</feature>
<dbReference type="Proteomes" id="UP000478417">
    <property type="component" value="Unassembled WGS sequence"/>
</dbReference>
<accession>A0A6B2M3Z3</accession>
<reference evidence="3 4" key="1">
    <citation type="submission" date="2020-02" db="EMBL/GenBank/DDBJ databases">
        <title>Albibacoteraceae fam. nov., the first described family within the subdivision 4 Verrucomicrobia.</title>
        <authorList>
            <person name="Xi F."/>
        </authorList>
    </citation>
    <scope>NUCLEOTIDE SEQUENCE [LARGE SCALE GENOMIC DNA]</scope>
    <source>
        <strain evidence="3 4">CK1056</strain>
    </source>
</reference>
<evidence type="ECO:0008006" key="5">
    <source>
        <dbReference type="Google" id="ProtNLM"/>
    </source>
</evidence>
<evidence type="ECO:0000256" key="1">
    <source>
        <dbReference type="SAM" id="MobiDB-lite"/>
    </source>
</evidence>
<proteinExistence type="predicted"/>
<keyword evidence="4" id="KW-1185">Reference proteome</keyword>
<keyword evidence="2" id="KW-1133">Transmembrane helix</keyword>
<gene>
    <name evidence="3" type="ORF">G0Q06_08790</name>
</gene>
<evidence type="ECO:0000313" key="3">
    <source>
        <dbReference type="EMBL" id="NDV62545.1"/>
    </source>
</evidence>
<keyword evidence="2" id="KW-0812">Transmembrane</keyword>
<keyword evidence="2" id="KW-0472">Membrane</keyword>